<accession>A0AA39QPU3</accession>
<reference evidence="5" key="1">
    <citation type="submission" date="2023-03" db="EMBL/GenBank/DDBJ databases">
        <title>Complete genome of Cladonia borealis.</title>
        <authorList>
            <person name="Park H."/>
        </authorList>
    </citation>
    <scope>NUCLEOTIDE SEQUENCE</scope>
    <source>
        <strain evidence="5">ANT050790</strain>
    </source>
</reference>
<sequence>MEGLMDQAQRLAETDNEQERKKLIDGLRDLSYSIETPDDTMQRIMYMRWQFHDWPNYKCREILQNIISSMAPESVILLDEMILPDSGVHYQSTQTDLTMMASCASIERTKSMWADLLDSVGLKVEKALIYTPSIYETVMTVVRE</sequence>
<protein>
    <recommendedName>
        <fullName evidence="4">O-methyltransferase C-terminal domain-containing protein</fullName>
    </recommendedName>
</protein>
<evidence type="ECO:0000256" key="2">
    <source>
        <dbReference type="ARBA" id="ARBA00022679"/>
    </source>
</evidence>
<keyword evidence="1" id="KW-0489">Methyltransferase</keyword>
<dbReference type="InterPro" id="IPR016461">
    <property type="entry name" value="COMT-like"/>
</dbReference>
<keyword evidence="2" id="KW-0808">Transferase</keyword>
<organism evidence="5 6">
    <name type="scientific">Cladonia borealis</name>
    <dbReference type="NCBI Taxonomy" id="184061"/>
    <lineage>
        <taxon>Eukaryota</taxon>
        <taxon>Fungi</taxon>
        <taxon>Dikarya</taxon>
        <taxon>Ascomycota</taxon>
        <taxon>Pezizomycotina</taxon>
        <taxon>Lecanoromycetes</taxon>
        <taxon>OSLEUM clade</taxon>
        <taxon>Lecanoromycetidae</taxon>
        <taxon>Lecanorales</taxon>
        <taxon>Lecanorineae</taxon>
        <taxon>Cladoniaceae</taxon>
        <taxon>Cladonia</taxon>
    </lineage>
</organism>
<dbReference type="GO" id="GO:0032259">
    <property type="term" value="P:methylation"/>
    <property type="evidence" value="ECO:0007669"/>
    <property type="project" value="UniProtKB-KW"/>
</dbReference>
<evidence type="ECO:0000256" key="1">
    <source>
        <dbReference type="ARBA" id="ARBA00022603"/>
    </source>
</evidence>
<dbReference type="InterPro" id="IPR001077">
    <property type="entry name" value="COMT_C"/>
</dbReference>
<dbReference type="PANTHER" id="PTHR43712">
    <property type="entry name" value="PUTATIVE (AFU_ORTHOLOGUE AFUA_4G14580)-RELATED"/>
    <property type="match status" value="1"/>
</dbReference>
<dbReference type="AlphaFoldDB" id="A0AA39QPU3"/>
<name>A0AA39QPU3_9LECA</name>
<dbReference type="GO" id="GO:0008171">
    <property type="term" value="F:O-methyltransferase activity"/>
    <property type="evidence" value="ECO:0007669"/>
    <property type="project" value="InterPro"/>
</dbReference>
<keyword evidence="3" id="KW-0949">S-adenosyl-L-methionine</keyword>
<dbReference type="PROSITE" id="PS51683">
    <property type="entry name" value="SAM_OMT_II"/>
    <property type="match status" value="1"/>
</dbReference>
<dbReference type="Pfam" id="PF00891">
    <property type="entry name" value="Methyltransf_2"/>
    <property type="match status" value="1"/>
</dbReference>
<keyword evidence="6" id="KW-1185">Reference proteome</keyword>
<gene>
    <name evidence="5" type="ORF">JMJ35_010620</name>
</gene>
<evidence type="ECO:0000313" key="6">
    <source>
        <dbReference type="Proteomes" id="UP001166286"/>
    </source>
</evidence>
<dbReference type="InterPro" id="IPR029063">
    <property type="entry name" value="SAM-dependent_MTases_sf"/>
</dbReference>
<dbReference type="SUPFAM" id="SSF53335">
    <property type="entry name" value="S-adenosyl-L-methionine-dependent methyltransferases"/>
    <property type="match status" value="1"/>
</dbReference>
<dbReference type="Proteomes" id="UP001166286">
    <property type="component" value="Unassembled WGS sequence"/>
</dbReference>
<evidence type="ECO:0000313" key="5">
    <source>
        <dbReference type="EMBL" id="KAK0506920.1"/>
    </source>
</evidence>
<comment type="caution">
    <text evidence="5">The sequence shown here is derived from an EMBL/GenBank/DDBJ whole genome shotgun (WGS) entry which is preliminary data.</text>
</comment>
<dbReference type="PANTHER" id="PTHR43712:SF1">
    <property type="entry name" value="HYPOTHETICAL O-METHYLTRANSFERASE (EUROFUNG)-RELATED"/>
    <property type="match status" value="1"/>
</dbReference>
<feature type="domain" description="O-methyltransferase C-terminal" evidence="4">
    <location>
        <begin position="45"/>
        <end position="121"/>
    </location>
</feature>
<evidence type="ECO:0000256" key="3">
    <source>
        <dbReference type="ARBA" id="ARBA00022691"/>
    </source>
</evidence>
<dbReference type="Gene3D" id="3.40.50.150">
    <property type="entry name" value="Vaccinia Virus protein VP39"/>
    <property type="match status" value="1"/>
</dbReference>
<evidence type="ECO:0000259" key="4">
    <source>
        <dbReference type="Pfam" id="PF00891"/>
    </source>
</evidence>
<proteinExistence type="predicted"/>
<dbReference type="EMBL" id="JAFEKC020000026">
    <property type="protein sequence ID" value="KAK0506920.1"/>
    <property type="molecule type" value="Genomic_DNA"/>
</dbReference>